<feature type="compositionally biased region" description="Gly residues" evidence="1">
    <location>
        <begin position="420"/>
        <end position="431"/>
    </location>
</feature>
<feature type="compositionally biased region" description="Polar residues" evidence="1">
    <location>
        <begin position="333"/>
        <end position="369"/>
    </location>
</feature>
<dbReference type="Proteomes" id="UP000238312">
    <property type="component" value="Unassembled WGS sequence"/>
</dbReference>
<feature type="compositionally biased region" description="Gly residues" evidence="1">
    <location>
        <begin position="380"/>
        <end position="400"/>
    </location>
</feature>
<feature type="compositionally biased region" description="Polar residues" evidence="1">
    <location>
        <begin position="230"/>
        <end position="240"/>
    </location>
</feature>
<evidence type="ECO:0000313" key="2">
    <source>
        <dbReference type="EMBL" id="PRX68300.1"/>
    </source>
</evidence>
<keyword evidence="3" id="KW-1185">Reference proteome</keyword>
<dbReference type="AlphaFoldDB" id="A0A2T0N705"/>
<sequence>MGKTKHQVHMLKSMCLDWSVKTDAYNVEQVVTLIRGLDPTKGIPKAATAYENAHKALGTAREAVKDQAVELAKVWEGKSSVEAQTALGILYVTMGKLAEAMSPLKNSLDGLGKVVQAHQAFIEDGHKGILDTWHNQGIGTWNDSIPDVWSTYKGYYRNPSGGVGDDNVENEADHSWGSQNDLAGEHLQTLSTDLQAVFDVMPNSVESTLPDIKPPDPWNGQPPPVKYPNGTPTPLNTASNLPPYGPPYGPGQNVPGPGDFPGGPGGTPNPPGTGDPSLPGGPGGGPGADDPSRPGLPGTPGVPGAPGGNVPPGQTPTTTDPNGAVNPPGTVPNPKTNLQDFQPTAHTNQPFGTNPPYGQNVPTTTTPGYNSPGTPSYGPGTTGGTFGGVGGVGGAMGPGAAGAARGASGSGAGMPFMPMGGMGAGAGGGGESQDRESSTWLHEDDDVWGGDADSVVNGRIG</sequence>
<dbReference type="RefSeq" id="WP_146178086.1">
    <property type="nucleotide sequence ID" value="NZ_PVNG01000003.1"/>
</dbReference>
<evidence type="ECO:0000256" key="1">
    <source>
        <dbReference type="SAM" id="MobiDB-lite"/>
    </source>
</evidence>
<feature type="compositionally biased region" description="Pro residues" evidence="1">
    <location>
        <begin position="215"/>
        <end position="226"/>
    </location>
</feature>
<feature type="compositionally biased region" description="Low complexity" evidence="1">
    <location>
        <begin position="401"/>
        <end position="419"/>
    </location>
</feature>
<dbReference type="OrthoDB" id="3541121at2"/>
<organism evidence="2 3">
    <name type="scientific">Nonomuraea fuscirosea</name>
    <dbReference type="NCBI Taxonomy" id="1291556"/>
    <lineage>
        <taxon>Bacteria</taxon>
        <taxon>Bacillati</taxon>
        <taxon>Actinomycetota</taxon>
        <taxon>Actinomycetes</taxon>
        <taxon>Streptosporangiales</taxon>
        <taxon>Streptosporangiaceae</taxon>
        <taxon>Nonomuraea</taxon>
    </lineage>
</organism>
<dbReference type="EMBL" id="PVNG01000003">
    <property type="protein sequence ID" value="PRX68300.1"/>
    <property type="molecule type" value="Genomic_DNA"/>
</dbReference>
<comment type="caution">
    <text evidence="2">The sequence shown here is derived from an EMBL/GenBank/DDBJ whole genome shotgun (WGS) entry which is preliminary data.</text>
</comment>
<protein>
    <submittedName>
        <fullName evidence="2">Uncharacterized protein</fullName>
    </submittedName>
</protein>
<name>A0A2T0N705_9ACTN</name>
<accession>A0A2T0N705</accession>
<feature type="region of interest" description="Disordered" evidence="1">
    <location>
        <begin position="205"/>
        <end position="461"/>
    </location>
</feature>
<proteinExistence type="predicted"/>
<gene>
    <name evidence="2" type="ORF">B0I32_103261</name>
</gene>
<evidence type="ECO:0000313" key="3">
    <source>
        <dbReference type="Proteomes" id="UP000238312"/>
    </source>
</evidence>
<reference evidence="2 3" key="1">
    <citation type="submission" date="2018-03" db="EMBL/GenBank/DDBJ databases">
        <title>Genomic Encyclopedia of Type Strains, Phase III (KMG-III): the genomes of soil and plant-associated and newly described type strains.</title>
        <authorList>
            <person name="Whitman W."/>
        </authorList>
    </citation>
    <scope>NUCLEOTIDE SEQUENCE [LARGE SCALE GENOMIC DNA]</scope>
    <source>
        <strain evidence="2 3">CGMCC 4.7104</strain>
    </source>
</reference>